<protein>
    <submittedName>
        <fullName evidence="1">Uncharacterized protein</fullName>
    </submittedName>
</protein>
<organism evidence="1">
    <name type="scientific">marine metagenome</name>
    <dbReference type="NCBI Taxonomy" id="408172"/>
    <lineage>
        <taxon>unclassified sequences</taxon>
        <taxon>metagenomes</taxon>
        <taxon>ecological metagenomes</taxon>
    </lineage>
</organism>
<accession>A0A381W3B6</accession>
<proteinExistence type="predicted"/>
<gene>
    <name evidence="1" type="ORF">METZ01_LOCUS99889</name>
</gene>
<feature type="non-terminal residue" evidence="1">
    <location>
        <position position="356"/>
    </location>
</feature>
<evidence type="ECO:0000313" key="1">
    <source>
        <dbReference type="EMBL" id="SVA47035.1"/>
    </source>
</evidence>
<dbReference type="AlphaFoldDB" id="A0A381W3B6"/>
<sequence>MPFYVDGTYDLDGDSLSELLLFYDEKDGGEIRYVEIEKNGNHTLLWSFVATEDILGHISSVKMVDLENDNVPEIVAILRTEVRNKNNNTPWLLLFKWEGQTFSPLPMELYEDDLSIGRIRSSNFVVLNNNEMTTTIGAAFATPLRTGAIFNINMVGNEIQLMDFRLLESSVVGNGYGKVFIGSFEHKEKNKVVLFTLEANLIKISMYDMLDSSNPLQEIFSDVFSLNGAKKLFVPGIMTTDEDMNGNEELLLPFLNGEVATLSIESGEMILKPSSFSKKPLFFLNKEEANEKEINSLVLARIEAGLYKSSLFPKPTEVPIDEDRPDHFVSNILETTEEVEDGLILGSDSLNLKTEV</sequence>
<dbReference type="InterPro" id="IPR028994">
    <property type="entry name" value="Integrin_alpha_N"/>
</dbReference>
<dbReference type="SUPFAM" id="SSF69318">
    <property type="entry name" value="Integrin alpha N-terminal domain"/>
    <property type="match status" value="1"/>
</dbReference>
<name>A0A381W3B6_9ZZZZ</name>
<reference evidence="1" key="1">
    <citation type="submission" date="2018-05" db="EMBL/GenBank/DDBJ databases">
        <authorList>
            <person name="Lanie J.A."/>
            <person name="Ng W.-L."/>
            <person name="Kazmierczak K.M."/>
            <person name="Andrzejewski T.M."/>
            <person name="Davidsen T.M."/>
            <person name="Wayne K.J."/>
            <person name="Tettelin H."/>
            <person name="Glass J.I."/>
            <person name="Rusch D."/>
            <person name="Podicherti R."/>
            <person name="Tsui H.-C.T."/>
            <person name="Winkler M.E."/>
        </authorList>
    </citation>
    <scope>NUCLEOTIDE SEQUENCE</scope>
</reference>
<dbReference type="EMBL" id="UINC01010584">
    <property type="protein sequence ID" value="SVA47035.1"/>
    <property type="molecule type" value="Genomic_DNA"/>
</dbReference>